<dbReference type="InterPro" id="IPR029903">
    <property type="entry name" value="RmlD-like-bd"/>
</dbReference>
<comment type="similarity">
    <text evidence="2 6">Belongs to the dTDP-4-dehydrorhamnose reductase family.</text>
</comment>
<dbReference type="STRING" id="224324.aq_518"/>
<organism evidence="8 9">
    <name type="scientific">Aquifex aeolicus (strain VF5)</name>
    <dbReference type="NCBI Taxonomy" id="224324"/>
    <lineage>
        <taxon>Bacteria</taxon>
        <taxon>Pseudomonadati</taxon>
        <taxon>Aquificota</taxon>
        <taxon>Aquificia</taxon>
        <taxon>Aquificales</taxon>
        <taxon>Aquificaceae</taxon>
        <taxon>Aquifex</taxon>
    </lineage>
</organism>
<dbReference type="GO" id="GO:0019305">
    <property type="term" value="P:dTDP-rhamnose biosynthetic process"/>
    <property type="evidence" value="ECO:0007669"/>
    <property type="project" value="UniProtKB-UniPathway"/>
</dbReference>
<proteinExistence type="inferred from homology"/>
<dbReference type="InParanoid" id="O66803"/>
<dbReference type="PANTHER" id="PTHR10491">
    <property type="entry name" value="DTDP-4-DEHYDRORHAMNOSE REDUCTASE"/>
    <property type="match status" value="1"/>
</dbReference>
<sequence length="137" mass="15609">MNGKAGASSKGGNFVYTIIRKAKAGEPLRVVDDIYMSPTYTLDAAKEIWKILLENKPYGIYHVTNSGYCSWYEFAVKILEYSGLKTDIKPVRHTEFKTKANRPLWSPLASKRGIKLRNWEEALKDFINAISINNLSY</sequence>
<comment type="function">
    <text evidence="6">Catalyzes the reduction of dTDP-6-deoxy-L-lyxo-4-hexulose to yield dTDP-L-rhamnose.</text>
</comment>
<protein>
    <recommendedName>
        <fullName evidence="4 6">dTDP-4-dehydrorhamnose reductase</fullName>
        <ecNumber evidence="3 6">1.1.1.133</ecNumber>
    </recommendedName>
</protein>
<comment type="pathway">
    <text evidence="1 6">Carbohydrate biosynthesis; dTDP-L-rhamnose biosynthesis.</text>
</comment>
<dbReference type="AlphaFoldDB" id="O66803"/>
<evidence type="ECO:0000313" key="8">
    <source>
        <dbReference type="EMBL" id="AAC06769.1"/>
    </source>
</evidence>
<dbReference type="EC" id="1.1.1.133" evidence="3 6"/>
<evidence type="ECO:0000256" key="1">
    <source>
        <dbReference type="ARBA" id="ARBA00004781"/>
    </source>
</evidence>
<dbReference type="PANTHER" id="PTHR10491:SF4">
    <property type="entry name" value="METHIONINE ADENOSYLTRANSFERASE 2 SUBUNIT BETA"/>
    <property type="match status" value="1"/>
</dbReference>
<evidence type="ECO:0000259" key="7">
    <source>
        <dbReference type="Pfam" id="PF04321"/>
    </source>
</evidence>
<dbReference type="EnsemblBacteria" id="AAC06769">
    <property type="protein sequence ID" value="AAC06769"/>
    <property type="gene ID" value="aq_518"/>
</dbReference>
<keyword evidence="6" id="KW-0521">NADP</keyword>
<gene>
    <name evidence="8" type="primary">spsK</name>
    <name evidence="8" type="ordered locus">aq_518</name>
</gene>
<evidence type="ECO:0000256" key="4">
    <source>
        <dbReference type="ARBA" id="ARBA00017099"/>
    </source>
</evidence>
<dbReference type="Gene3D" id="3.40.50.720">
    <property type="entry name" value="NAD(P)-binding Rossmann-like Domain"/>
    <property type="match status" value="1"/>
</dbReference>
<comment type="catalytic activity">
    <reaction evidence="5">
        <text>dTDP-beta-L-rhamnose + NADP(+) = dTDP-4-dehydro-beta-L-rhamnose + NADPH + H(+)</text>
        <dbReference type="Rhea" id="RHEA:21796"/>
        <dbReference type="ChEBI" id="CHEBI:15378"/>
        <dbReference type="ChEBI" id="CHEBI:57510"/>
        <dbReference type="ChEBI" id="CHEBI:57783"/>
        <dbReference type="ChEBI" id="CHEBI:58349"/>
        <dbReference type="ChEBI" id="CHEBI:62830"/>
        <dbReference type="EC" id="1.1.1.133"/>
    </reaction>
</comment>
<dbReference type="UniPathway" id="UPA00124"/>
<evidence type="ECO:0000256" key="3">
    <source>
        <dbReference type="ARBA" id="ARBA00012929"/>
    </source>
</evidence>
<dbReference type="RefSeq" id="WP_010880301.1">
    <property type="nucleotide sequence ID" value="NC_000918.1"/>
</dbReference>
<dbReference type="eggNOG" id="COG1091">
    <property type="taxonomic scope" value="Bacteria"/>
</dbReference>
<dbReference type="GO" id="GO:0008831">
    <property type="term" value="F:dTDP-4-dehydrorhamnose reductase activity"/>
    <property type="evidence" value="ECO:0007669"/>
    <property type="project" value="UniProtKB-EC"/>
</dbReference>
<dbReference type="Proteomes" id="UP000000798">
    <property type="component" value="Chromosome"/>
</dbReference>
<dbReference type="OrthoDB" id="9803892at2"/>
<accession>O66803</accession>
<dbReference type="Gene3D" id="3.90.25.10">
    <property type="entry name" value="UDP-galactose 4-epimerase, domain 1"/>
    <property type="match status" value="1"/>
</dbReference>
<dbReference type="KEGG" id="aae:aq_518"/>
<evidence type="ECO:0000313" key="9">
    <source>
        <dbReference type="Proteomes" id="UP000000798"/>
    </source>
</evidence>
<dbReference type="HOGENOM" id="CLU_1861049_0_0_0"/>
<name>O66803_AQUAE</name>
<keyword evidence="9" id="KW-1185">Reference proteome</keyword>
<dbReference type="EMBL" id="AE000657">
    <property type="protein sequence ID" value="AAC06769.1"/>
    <property type="molecule type" value="Genomic_DNA"/>
</dbReference>
<reference evidence="8 9" key="1">
    <citation type="journal article" date="1998" name="Nature">
        <title>The complete genome of the hyperthermophilic bacterium Aquifex aeolicus.</title>
        <authorList>
            <person name="Deckert G."/>
            <person name="Warren P.V."/>
            <person name="Gaasterland T."/>
            <person name="Young W.G."/>
            <person name="Lenox A.L."/>
            <person name="Graham D.E."/>
            <person name="Overbeek R."/>
            <person name="Snead M.A."/>
            <person name="Keller M."/>
            <person name="Aujay M."/>
            <person name="Huber R."/>
            <person name="Feldman R.A."/>
            <person name="Short J.M."/>
            <person name="Olson G.J."/>
            <person name="Swanson R.V."/>
        </authorList>
    </citation>
    <scope>NUCLEOTIDE SEQUENCE [LARGE SCALE GENOMIC DNA]</scope>
    <source>
        <strain evidence="8 9">VF5</strain>
    </source>
</reference>
<dbReference type="SUPFAM" id="SSF51735">
    <property type="entry name" value="NAD(P)-binding Rossmann-fold domains"/>
    <property type="match status" value="1"/>
</dbReference>
<evidence type="ECO:0000256" key="2">
    <source>
        <dbReference type="ARBA" id="ARBA00010944"/>
    </source>
</evidence>
<feature type="domain" description="RmlD-like substrate binding" evidence="7">
    <location>
        <begin position="9"/>
        <end position="130"/>
    </location>
</feature>
<dbReference type="PATRIC" id="fig|224324.8.peg.425"/>
<keyword evidence="6" id="KW-0560">Oxidoreductase</keyword>
<evidence type="ECO:0000256" key="5">
    <source>
        <dbReference type="ARBA" id="ARBA00048200"/>
    </source>
</evidence>
<dbReference type="InterPro" id="IPR036291">
    <property type="entry name" value="NAD(P)-bd_dom_sf"/>
</dbReference>
<dbReference type="InterPro" id="IPR005913">
    <property type="entry name" value="dTDP_dehydrorham_reduct"/>
</dbReference>
<dbReference type="PIR" id="G70346">
    <property type="entry name" value="G70346"/>
</dbReference>
<evidence type="ECO:0000256" key="6">
    <source>
        <dbReference type="RuleBase" id="RU364082"/>
    </source>
</evidence>
<dbReference type="Pfam" id="PF04321">
    <property type="entry name" value="RmlD_sub_bind"/>
    <property type="match status" value="1"/>
</dbReference>